<feature type="domain" description="SIS" evidence="4">
    <location>
        <begin position="35"/>
        <end position="183"/>
    </location>
</feature>
<dbReference type="GO" id="GO:0004347">
    <property type="term" value="F:glucose-6-phosphate isomerase activity"/>
    <property type="evidence" value="ECO:0007669"/>
    <property type="project" value="InterPro"/>
</dbReference>
<evidence type="ECO:0000313" key="5">
    <source>
        <dbReference type="EMBL" id="PIT90153.1"/>
    </source>
</evidence>
<dbReference type="GO" id="GO:0004476">
    <property type="term" value="F:mannose-6-phosphate isomerase activity"/>
    <property type="evidence" value="ECO:0007669"/>
    <property type="project" value="InterPro"/>
</dbReference>
<accession>A0A2M6WBH0</accession>
<dbReference type="Pfam" id="PF10432">
    <property type="entry name" value="bact-PGI_C"/>
    <property type="match status" value="1"/>
</dbReference>
<evidence type="ECO:0000256" key="3">
    <source>
        <dbReference type="SAM" id="Phobius"/>
    </source>
</evidence>
<evidence type="ECO:0000313" key="6">
    <source>
        <dbReference type="Proteomes" id="UP000231464"/>
    </source>
</evidence>
<dbReference type="SUPFAM" id="SSF53697">
    <property type="entry name" value="SIS domain"/>
    <property type="match status" value="1"/>
</dbReference>
<keyword evidence="2" id="KW-0413">Isomerase</keyword>
<evidence type="ECO:0000259" key="4">
    <source>
        <dbReference type="PROSITE" id="PS51464"/>
    </source>
</evidence>
<dbReference type="PROSITE" id="PS51464">
    <property type="entry name" value="SIS"/>
    <property type="match status" value="1"/>
</dbReference>
<proteinExistence type="inferred from homology"/>
<evidence type="ECO:0000256" key="1">
    <source>
        <dbReference type="ARBA" id="ARBA00010523"/>
    </source>
</evidence>
<evidence type="ECO:0000256" key="2">
    <source>
        <dbReference type="ARBA" id="ARBA00023235"/>
    </source>
</evidence>
<organism evidence="5 6">
    <name type="scientific">Candidatus Kuenenbacteria bacterium CG10_big_fil_rev_8_21_14_0_10_36_11</name>
    <dbReference type="NCBI Taxonomy" id="1974618"/>
    <lineage>
        <taxon>Bacteria</taxon>
        <taxon>Candidatus Kueneniibacteriota</taxon>
    </lineage>
</organism>
<dbReference type="Gene3D" id="3.40.50.10490">
    <property type="entry name" value="Glucose-6-phosphate isomerase like protein, domain 1"/>
    <property type="match status" value="2"/>
</dbReference>
<keyword evidence="3" id="KW-0812">Transmembrane</keyword>
<sequence>MQPRLKKYKEFIEKEYLNSLLWNKDHSLGGLRAGLKQKIKRGHFKRIVFCGMGCSAIVADMIKGFFVDQKIPIFIEVVNDYDLDYSINREILKDDKILFIISSFGGNSNEPVKFYEQIKKLTKNVIFLTSGGRLGKIAETQNISVIYWRLRNPNEKYSLLHAPQFFAILLDIFFELKIIKHNYQSKLSDTVRYLKKEFNQKKISEAKKMAQKFKDREVILLATPKWHLTLLKLAVMHFNEMALAPVHLNSFHEFTHCEVAVFAEPKAKLAAVIFEDNKEDQYTKNKIQNLVKVLTAKIKQNKNIELVVIKMDQDDFFKKFFSALLFIQYVVYFLAVSYNLKSREFISKIKYAKLKPCS</sequence>
<dbReference type="Proteomes" id="UP000231464">
    <property type="component" value="Unassembled WGS sequence"/>
</dbReference>
<gene>
    <name evidence="5" type="ORF">COU23_00130</name>
</gene>
<dbReference type="GO" id="GO:0005975">
    <property type="term" value="P:carbohydrate metabolic process"/>
    <property type="evidence" value="ECO:0007669"/>
    <property type="project" value="InterPro"/>
</dbReference>
<protein>
    <recommendedName>
        <fullName evidence="4">SIS domain-containing protein</fullName>
    </recommendedName>
</protein>
<dbReference type="GO" id="GO:1901135">
    <property type="term" value="P:carbohydrate derivative metabolic process"/>
    <property type="evidence" value="ECO:0007669"/>
    <property type="project" value="InterPro"/>
</dbReference>
<dbReference type="InterPro" id="IPR001347">
    <property type="entry name" value="SIS_dom"/>
</dbReference>
<comment type="similarity">
    <text evidence="1">Belongs to the PGI/PMI family.</text>
</comment>
<name>A0A2M6WBH0_9BACT</name>
<dbReference type="InterPro" id="IPR046348">
    <property type="entry name" value="SIS_dom_sf"/>
</dbReference>
<dbReference type="GO" id="GO:0097367">
    <property type="term" value="F:carbohydrate derivative binding"/>
    <property type="evidence" value="ECO:0007669"/>
    <property type="project" value="InterPro"/>
</dbReference>
<comment type="caution">
    <text evidence="5">The sequence shown here is derived from an EMBL/GenBank/DDBJ whole genome shotgun (WGS) entry which is preliminary data.</text>
</comment>
<reference evidence="6" key="1">
    <citation type="submission" date="2017-09" db="EMBL/GenBank/DDBJ databases">
        <title>Depth-based differentiation of microbial function through sediment-hosted aquifers and enrichment of novel symbionts in the deep terrestrial subsurface.</title>
        <authorList>
            <person name="Probst A.J."/>
            <person name="Ladd B."/>
            <person name="Jarett J.K."/>
            <person name="Geller-Mcgrath D.E."/>
            <person name="Sieber C.M.K."/>
            <person name="Emerson J.B."/>
            <person name="Anantharaman K."/>
            <person name="Thomas B.C."/>
            <person name="Malmstrom R."/>
            <person name="Stieglmeier M."/>
            <person name="Klingl A."/>
            <person name="Woyke T."/>
            <person name="Ryan C.M."/>
            <person name="Banfield J.F."/>
        </authorList>
    </citation>
    <scope>NUCLEOTIDE SEQUENCE [LARGE SCALE GENOMIC DNA]</scope>
</reference>
<dbReference type="AlphaFoldDB" id="A0A2M6WBH0"/>
<keyword evidence="3" id="KW-1133">Transmembrane helix</keyword>
<feature type="transmembrane region" description="Helical" evidence="3">
    <location>
        <begin position="320"/>
        <end position="340"/>
    </location>
</feature>
<keyword evidence="3" id="KW-0472">Membrane</keyword>
<dbReference type="InterPro" id="IPR019490">
    <property type="entry name" value="Glu6P/Mann6P_isomerase_C"/>
</dbReference>
<dbReference type="EMBL" id="PFBP01000002">
    <property type="protein sequence ID" value="PIT90153.1"/>
    <property type="molecule type" value="Genomic_DNA"/>
</dbReference>